<proteinExistence type="predicted"/>
<dbReference type="EMBL" id="LAZR01013189">
    <property type="protein sequence ID" value="KKM23153.1"/>
    <property type="molecule type" value="Genomic_DNA"/>
</dbReference>
<dbReference type="SUPFAM" id="SSF51735">
    <property type="entry name" value="NAD(P)-binding Rossmann-fold domains"/>
    <property type="match status" value="1"/>
</dbReference>
<dbReference type="PANTHER" id="PTHR42793">
    <property type="entry name" value="COA BINDING DOMAIN CONTAINING PROTEIN"/>
    <property type="match status" value="1"/>
</dbReference>
<feature type="non-terminal residue" evidence="3">
    <location>
        <position position="373"/>
    </location>
</feature>
<sequence>MGIENRKSLDILFKPRNVVIYKASEKIDYFLAGYKEQNYNINKLYLVNSEKEEIFGLKCVKSIEDVPENVIDLLILSIGRNKVIQELKKLLFKKKINTIHIFTAGMGESDEKGKGIESELLEILNDKNLNTRVIGPNCMGVYCPEGHLAYEPAFPTEPGNISFVFQSGDLHSQTIRIGARRYDLKYSKGASIGNCLDLQISDFLQYYNEDSATDIIGVYFEGFSRHHPDEGRKLFQTLKTMDKPVLFINGGNTKRAQKAILSHTGSISSNQRIWGAIVKQTPIIDVPTSMDDMIDYLYLFSTYINRFKKNRNKLSEVVYPKGKNVLLILWSGGFGIIDTNMLTKLGLKVPYFDGPILKKLREIYPIKIGSLAN</sequence>
<comment type="caution">
    <text evidence="3">The sequence shown here is derived from an EMBL/GenBank/DDBJ whole genome shotgun (WGS) entry which is preliminary data.</text>
</comment>
<dbReference type="AlphaFoldDB" id="A0A0F9KLW3"/>
<protein>
    <recommendedName>
        <fullName evidence="4">CoA-binding domain-containing protein</fullName>
    </recommendedName>
</protein>
<feature type="domain" description="Succinyl-CoA synthetase-like flavodoxin" evidence="2">
    <location>
        <begin position="158"/>
        <end position="299"/>
    </location>
</feature>
<dbReference type="InterPro" id="IPR032875">
    <property type="entry name" value="Succ_CoA_lig_flav_dom"/>
</dbReference>
<accession>A0A0F9KLW3</accession>
<reference evidence="3" key="1">
    <citation type="journal article" date="2015" name="Nature">
        <title>Complex archaea that bridge the gap between prokaryotes and eukaryotes.</title>
        <authorList>
            <person name="Spang A."/>
            <person name="Saw J.H."/>
            <person name="Jorgensen S.L."/>
            <person name="Zaremba-Niedzwiedzka K."/>
            <person name="Martijn J."/>
            <person name="Lind A.E."/>
            <person name="van Eijk R."/>
            <person name="Schleper C."/>
            <person name="Guy L."/>
            <person name="Ettema T.J."/>
        </authorList>
    </citation>
    <scope>NUCLEOTIDE SEQUENCE</scope>
</reference>
<name>A0A0F9KLW3_9ZZZZ</name>
<evidence type="ECO:0000259" key="1">
    <source>
        <dbReference type="Pfam" id="PF13380"/>
    </source>
</evidence>
<dbReference type="InterPro" id="IPR016102">
    <property type="entry name" value="Succinyl-CoA_synth-like"/>
</dbReference>
<evidence type="ECO:0000313" key="3">
    <source>
        <dbReference type="EMBL" id="KKM23153.1"/>
    </source>
</evidence>
<dbReference type="Gene3D" id="3.40.50.720">
    <property type="entry name" value="NAD(P)-binding Rossmann-like Domain"/>
    <property type="match status" value="1"/>
</dbReference>
<dbReference type="InterPro" id="IPR003781">
    <property type="entry name" value="CoA-bd"/>
</dbReference>
<dbReference type="PANTHER" id="PTHR42793:SF1">
    <property type="entry name" value="PEPTIDYL-LYSINE N-ACETYLTRANSFERASE PATZ"/>
    <property type="match status" value="1"/>
</dbReference>
<organism evidence="3">
    <name type="scientific">marine sediment metagenome</name>
    <dbReference type="NCBI Taxonomy" id="412755"/>
    <lineage>
        <taxon>unclassified sequences</taxon>
        <taxon>metagenomes</taxon>
        <taxon>ecological metagenomes</taxon>
    </lineage>
</organism>
<dbReference type="Gene3D" id="3.40.50.261">
    <property type="entry name" value="Succinyl-CoA synthetase domains"/>
    <property type="match status" value="1"/>
</dbReference>
<dbReference type="Pfam" id="PF13380">
    <property type="entry name" value="CoA_binding_2"/>
    <property type="match status" value="1"/>
</dbReference>
<evidence type="ECO:0000259" key="2">
    <source>
        <dbReference type="Pfam" id="PF13607"/>
    </source>
</evidence>
<dbReference type="SUPFAM" id="SSF52210">
    <property type="entry name" value="Succinyl-CoA synthetase domains"/>
    <property type="match status" value="2"/>
</dbReference>
<dbReference type="Pfam" id="PF13607">
    <property type="entry name" value="Succ_CoA_lig"/>
    <property type="match status" value="1"/>
</dbReference>
<gene>
    <name evidence="3" type="ORF">LCGC14_1618100</name>
</gene>
<dbReference type="InterPro" id="IPR036291">
    <property type="entry name" value="NAD(P)-bd_dom_sf"/>
</dbReference>
<feature type="domain" description="CoA-binding" evidence="1">
    <location>
        <begin position="43"/>
        <end position="142"/>
    </location>
</feature>
<evidence type="ECO:0008006" key="4">
    <source>
        <dbReference type="Google" id="ProtNLM"/>
    </source>
</evidence>